<dbReference type="Pfam" id="PF05521">
    <property type="entry name" value="Phage_HCP"/>
    <property type="match status" value="1"/>
</dbReference>
<sequence length="111" mass="12225">MGRINAGDLNERVTKIGRPASVDDGRGGQKPVGPGVETQWWVKLRALRGSEAVRLGQPLGTTMYEVTARYEAHFTTKDRIRTQNGRTLNVVAVLPDGRKEYDVLTCIDSGQ</sequence>
<dbReference type="NCBIfam" id="TIGR01563">
    <property type="entry name" value="gp16_SPP1"/>
    <property type="match status" value="1"/>
</dbReference>
<reference evidence="2 3" key="1">
    <citation type="submission" date="2022-04" db="EMBL/GenBank/DDBJ databases">
        <title>Hymenobacter sp. isolated from the air.</title>
        <authorList>
            <person name="Won M."/>
            <person name="Lee C.-M."/>
            <person name="Woen H.-Y."/>
            <person name="Kwon S.-W."/>
        </authorList>
    </citation>
    <scope>NUCLEOTIDE SEQUENCE [LARGE SCALE GENOMIC DNA]</scope>
    <source>
        <strain evidence="3">5413 J-13</strain>
    </source>
</reference>
<dbReference type="Proteomes" id="UP000829925">
    <property type="component" value="Chromosome"/>
</dbReference>
<evidence type="ECO:0000313" key="2">
    <source>
        <dbReference type="EMBL" id="UOR07164.1"/>
    </source>
</evidence>
<keyword evidence="3" id="KW-1185">Reference proteome</keyword>
<dbReference type="InterPro" id="IPR008767">
    <property type="entry name" value="Phage_SPP1_head-tail_adaptor"/>
</dbReference>
<name>A0A8T9T1W1_9BACT</name>
<evidence type="ECO:0000313" key="3">
    <source>
        <dbReference type="Proteomes" id="UP000829925"/>
    </source>
</evidence>
<dbReference type="RefSeq" id="WP_245096707.1">
    <property type="nucleotide sequence ID" value="NZ_CP095053.1"/>
</dbReference>
<dbReference type="KEGG" id="haei:MUN82_08715"/>
<proteinExistence type="predicted"/>
<dbReference type="Gene3D" id="2.40.10.270">
    <property type="entry name" value="Bacteriophage SPP1 head-tail adaptor protein"/>
    <property type="match status" value="1"/>
</dbReference>
<dbReference type="AlphaFoldDB" id="A0A8T9T1W1"/>
<protein>
    <submittedName>
        <fullName evidence="2">Phage head closure protein</fullName>
    </submittedName>
</protein>
<feature type="region of interest" description="Disordered" evidence="1">
    <location>
        <begin position="1"/>
        <end position="34"/>
    </location>
</feature>
<evidence type="ECO:0000256" key="1">
    <source>
        <dbReference type="SAM" id="MobiDB-lite"/>
    </source>
</evidence>
<gene>
    <name evidence="2" type="ORF">MUN82_08715</name>
</gene>
<dbReference type="InterPro" id="IPR038666">
    <property type="entry name" value="SSP1_head-tail_sf"/>
</dbReference>
<organism evidence="2 3">
    <name type="scientific">Hymenobacter aerilatus</name>
    <dbReference type="NCBI Taxonomy" id="2932251"/>
    <lineage>
        <taxon>Bacteria</taxon>
        <taxon>Pseudomonadati</taxon>
        <taxon>Bacteroidota</taxon>
        <taxon>Cytophagia</taxon>
        <taxon>Cytophagales</taxon>
        <taxon>Hymenobacteraceae</taxon>
        <taxon>Hymenobacter</taxon>
    </lineage>
</organism>
<dbReference type="EMBL" id="CP095053">
    <property type="protein sequence ID" value="UOR07164.1"/>
    <property type="molecule type" value="Genomic_DNA"/>
</dbReference>
<accession>A0A8T9T1W1</accession>